<name>A0A9J7MKG9_BRAFL</name>
<reference evidence="1" key="1">
    <citation type="journal article" date="2020" name="Nat. Ecol. Evol.">
        <title>Deeply conserved synteny resolves early events in vertebrate evolution.</title>
        <authorList>
            <person name="Simakov O."/>
            <person name="Marletaz F."/>
            <person name="Yue J.X."/>
            <person name="O'Connell B."/>
            <person name="Jenkins J."/>
            <person name="Brandt A."/>
            <person name="Calef R."/>
            <person name="Tung C.H."/>
            <person name="Huang T.K."/>
            <person name="Schmutz J."/>
            <person name="Satoh N."/>
            <person name="Yu J.K."/>
            <person name="Putnam N.H."/>
            <person name="Green R.E."/>
            <person name="Rokhsar D.S."/>
        </authorList>
    </citation>
    <scope>NUCLEOTIDE SEQUENCE [LARGE SCALE GENOMIC DNA]</scope>
    <source>
        <strain evidence="1">S238N-H82</strain>
    </source>
</reference>
<gene>
    <name evidence="2" type="primary">LOC118412055</name>
</gene>
<sequence length="138" mass="15386">MVAVFQGAPQRLRRQTLAVAVIPREPLYPGGSPLHPGESALLLGAGGGGEPSLWGQGPGMQAGCTIPYTSRFLWSLVTMTMVGSQMVTRRPTLRTMSYMFMYRNQKQPQPRWSRGREEAPSLILTMSPRLREITRRDL</sequence>
<organism evidence="1 2">
    <name type="scientific">Branchiostoma floridae</name>
    <name type="common">Florida lancelet</name>
    <name type="synonym">Amphioxus</name>
    <dbReference type="NCBI Taxonomy" id="7739"/>
    <lineage>
        <taxon>Eukaryota</taxon>
        <taxon>Metazoa</taxon>
        <taxon>Chordata</taxon>
        <taxon>Cephalochordata</taxon>
        <taxon>Leptocardii</taxon>
        <taxon>Amphioxiformes</taxon>
        <taxon>Branchiostomatidae</taxon>
        <taxon>Branchiostoma</taxon>
    </lineage>
</organism>
<dbReference type="Proteomes" id="UP000001554">
    <property type="component" value="Chromosome 3"/>
</dbReference>
<evidence type="ECO:0000313" key="2">
    <source>
        <dbReference type="RefSeq" id="XP_035670550.1"/>
    </source>
</evidence>
<dbReference type="AlphaFoldDB" id="A0A9J7MKG9"/>
<protein>
    <submittedName>
        <fullName evidence="2">Uncharacterized protein LOC118412055</fullName>
    </submittedName>
</protein>
<evidence type="ECO:0000313" key="1">
    <source>
        <dbReference type="Proteomes" id="UP000001554"/>
    </source>
</evidence>
<dbReference type="GeneID" id="118412055"/>
<proteinExistence type="predicted"/>
<keyword evidence="1" id="KW-1185">Reference proteome</keyword>
<accession>A0A9J7MKG9</accession>
<dbReference type="KEGG" id="bfo:118412055"/>
<dbReference type="RefSeq" id="XP_035670550.1">
    <property type="nucleotide sequence ID" value="XM_035814657.1"/>
</dbReference>
<reference evidence="2" key="2">
    <citation type="submission" date="2025-08" db="UniProtKB">
        <authorList>
            <consortium name="RefSeq"/>
        </authorList>
    </citation>
    <scope>IDENTIFICATION</scope>
    <source>
        <strain evidence="2">S238N-H82</strain>
        <tissue evidence="2">Testes</tissue>
    </source>
</reference>